<reference evidence="1" key="1">
    <citation type="submission" date="2014-09" db="EMBL/GenBank/DDBJ databases">
        <authorList>
            <person name="Magalhaes I.L.F."/>
            <person name="Oliveira U."/>
            <person name="Santos F.R."/>
            <person name="Vidigal T.H.D.A."/>
            <person name="Brescovit A.D."/>
            <person name="Santos A.J."/>
        </authorList>
    </citation>
    <scope>NUCLEOTIDE SEQUENCE</scope>
    <source>
        <tissue evidence="1">Shoot tissue taken approximately 20 cm above the soil surface</tissue>
    </source>
</reference>
<protein>
    <submittedName>
        <fullName evidence="1">Uncharacterized protein</fullName>
    </submittedName>
</protein>
<dbReference type="AlphaFoldDB" id="A0A0A9A9I9"/>
<name>A0A0A9A9I9_ARUDO</name>
<dbReference type="EMBL" id="GBRH01249536">
    <property type="protein sequence ID" value="JAD48359.1"/>
    <property type="molecule type" value="Transcribed_RNA"/>
</dbReference>
<evidence type="ECO:0000313" key="1">
    <source>
        <dbReference type="EMBL" id="JAD48359.1"/>
    </source>
</evidence>
<proteinExistence type="predicted"/>
<sequence>MIKLLINHLSDESARKPNLTRSSFISCTNTNPKSHIANPDTCMPTHLLHSELQMPHPINC</sequence>
<reference evidence="1" key="2">
    <citation type="journal article" date="2015" name="Data Brief">
        <title>Shoot transcriptome of the giant reed, Arundo donax.</title>
        <authorList>
            <person name="Barrero R.A."/>
            <person name="Guerrero F.D."/>
            <person name="Moolhuijzen P."/>
            <person name="Goolsby J.A."/>
            <person name="Tidwell J."/>
            <person name="Bellgard S.E."/>
            <person name="Bellgard M.I."/>
        </authorList>
    </citation>
    <scope>NUCLEOTIDE SEQUENCE</scope>
    <source>
        <tissue evidence="1">Shoot tissue taken approximately 20 cm above the soil surface</tissue>
    </source>
</reference>
<organism evidence="1">
    <name type="scientific">Arundo donax</name>
    <name type="common">Giant reed</name>
    <name type="synonym">Donax arundinaceus</name>
    <dbReference type="NCBI Taxonomy" id="35708"/>
    <lineage>
        <taxon>Eukaryota</taxon>
        <taxon>Viridiplantae</taxon>
        <taxon>Streptophyta</taxon>
        <taxon>Embryophyta</taxon>
        <taxon>Tracheophyta</taxon>
        <taxon>Spermatophyta</taxon>
        <taxon>Magnoliopsida</taxon>
        <taxon>Liliopsida</taxon>
        <taxon>Poales</taxon>
        <taxon>Poaceae</taxon>
        <taxon>PACMAD clade</taxon>
        <taxon>Arundinoideae</taxon>
        <taxon>Arundineae</taxon>
        <taxon>Arundo</taxon>
    </lineage>
</organism>
<accession>A0A0A9A9I9</accession>